<sequence>MKIPNLRRIFQRLSRLVWEYEKVLLALLSIVIVISGTFWYRQFASTRSDAPSVGGTVIVGVIGGQEELRLIATRLTKAGLFSIDRDGKLQNLLVSSWSVNRAQTEFNFKLRPSVNLDEISSALQSQTGVLGQAIVSTRKGRLVIKVSESNPSLPLLLARPFFDYGSYKVSNSSNTTAVFVRNTREDALPAFINKVVVHAYEQTEDLNNALKRRRLDIATSSEGIEQPSGYTTYNANLSRYYALLFNTNRFSLRDSALRQRLIQKKKPLNTAIFSLISPDQQPQRTLAEALVSRWKLLGAKVNLSLKPQDEIATGIAPARNFDAMVIGLDYGFELDPYYFWHSSQLRIMGNNFSGLNSPQIDKTLAKIRQSLNASTRRNLLIQLHSEIRRQAAGRILQQESVKFVVSSGVRFVPPFLASTTADIFQALPLWSVK</sequence>
<evidence type="ECO:0000313" key="2">
    <source>
        <dbReference type="EMBL" id="OGD64284.1"/>
    </source>
</evidence>
<proteinExistence type="predicted"/>
<name>A0A1F5EAK9_9BACT</name>
<evidence type="ECO:0008006" key="4">
    <source>
        <dbReference type="Google" id="ProtNLM"/>
    </source>
</evidence>
<gene>
    <name evidence="2" type="ORF">A3A71_03875</name>
</gene>
<dbReference type="STRING" id="1797471.A3A71_03875"/>
<reference evidence="2 3" key="1">
    <citation type="journal article" date="2016" name="Nat. Commun.">
        <title>Thousands of microbial genomes shed light on interconnected biogeochemical processes in an aquifer system.</title>
        <authorList>
            <person name="Anantharaman K."/>
            <person name="Brown C.T."/>
            <person name="Hug L.A."/>
            <person name="Sharon I."/>
            <person name="Castelle C.J."/>
            <person name="Probst A.J."/>
            <person name="Thomas B.C."/>
            <person name="Singh A."/>
            <person name="Wilkins M.J."/>
            <person name="Karaoz U."/>
            <person name="Brodie E.L."/>
            <person name="Williams K.H."/>
            <person name="Hubbard S.S."/>
            <person name="Banfield J.F."/>
        </authorList>
    </citation>
    <scope>NUCLEOTIDE SEQUENCE [LARGE SCALE GENOMIC DNA]</scope>
</reference>
<keyword evidence="1" id="KW-0472">Membrane</keyword>
<dbReference type="GO" id="GO:1904680">
    <property type="term" value="F:peptide transmembrane transporter activity"/>
    <property type="evidence" value="ECO:0007669"/>
    <property type="project" value="TreeGrafter"/>
</dbReference>
<protein>
    <recommendedName>
        <fullName evidence="4">Solute-binding protein family 5 domain-containing protein</fullName>
    </recommendedName>
</protein>
<dbReference type="Proteomes" id="UP000177481">
    <property type="component" value="Unassembled WGS sequence"/>
</dbReference>
<dbReference type="EMBL" id="MEZX01000003">
    <property type="protein sequence ID" value="OGD64284.1"/>
    <property type="molecule type" value="Genomic_DNA"/>
</dbReference>
<accession>A0A1F5EAK9</accession>
<dbReference type="SUPFAM" id="SSF53850">
    <property type="entry name" value="Periplasmic binding protein-like II"/>
    <property type="match status" value="1"/>
</dbReference>
<evidence type="ECO:0000313" key="3">
    <source>
        <dbReference type="Proteomes" id="UP000177481"/>
    </source>
</evidence>
<dbReference type="InterPro" id="IPR039424">
    <property type="entry name" value="SBP_5"/>
</dbReference>
<dbReference type="GO" id="GO:0015833">
    <property type="term" value="P:peptide transport"/>
    <property type="evidence" value="ECO:0007669"/>
    <property type="project" value="TreeGrafter"/>
</dbReference>
<dbReference type="Gene3D" id="3.10.105.10">
    <property type="entry name" value="Dipeptide-binding Protein, Domain 3"/>
    <property type="match status" value="1"/>
</dbReference>
<dbReference type="AlphaFoldDB" id="A0A1F5EAK9"/>
<comment type="caution">
    <text evidence="2">The sequence shown here is derived from an EMBL/GenBank/DDBJ whole genome shotgun (WGS) entry which is preliminary data.</text>
</comment>
<feature type="transmembrane region" description="Helical" evidence="1">
    <location>
        <begin position="20"/>
        <end position="40"/>
    </location>
</feature>
<evidence type="ECO:0000256" key="1">
    <source>
        <dbReference type="SAM" id="Phobius"/>
    </source>
</evidence>
<keyword evidence="1" id="KW-1133">Transmembrane helix</keyword>
<organism evidence="2 3">
    <name type="scientific">Candidatus Berkelbacteria bacterium RIFCSPLOWO2_01_FULL_50_28</name>
    <dbReference type="NCBI Taxonomy" id="1797471"/>
    <lineage>
        <taxon>Bacteria</taxon>
        <taxon>Candidatus Berkelbacteria</taxon>
    </lineage>
</organism>
<dbReference type="PANTHER" id="PTHR30290">
    <property type="entry name" value="PERIPLASMIC BINDING COMPONENT OF ABC TRANSPORTER"/>
    <property type="match status" value="1"/>
</dbReference>
<keyword evidence="1" id="KW-0812">Transmembrane</keyword>